<evidence type="ECO:0000313" key="5">
    <source>
        <dbReference type="Proteomes" id="UP001302812"/>
    </source>
</evidence>
<gene>
    <name evidence="4" type="ORF">N656DRAFT_844932</name>
</gene>
<sequence length="210" mass="23474">MHNRRRPAMHNRRRQPRRNAISYQDYEAEKLEQLALEMAIKASLDDMELDPRPGDPQPEPEPEPEPEPAEAEAQADANEPTHATNTNTNHATNHDNNNDKAYEPPQGPSPLQALKIMQNWLKTGPCKEPFPKPAPVKCFACHSELQIPGVPLREQEHREACHVLECGHVVGAECIKLWVERAEMDASGDGDGEGRAQAKCPFCRRGITLG</sequence>
<dbReference type="EMBL" id="MU853341">
    <property type="protein sequence ID" value="KAK4112725.1"/>
    <property type="molecule type" value="Genomic_DNA"/>
</dbReference>
<dbReference type="InterPro" id="IPR001841">
    <property type="entry name" value="Znf_RING"/>
</dbReference>
<evidence type="ECO:0000313" key="4">
    <source>
        <dbReference type="EMBL" id="KAK4112725.1"/>
    </source>
</evidence>
<dbReference type="PROSITE" id="PS50089">
    <property type="entry name" value="ZF_RING_2"/>
    <property type="match status" value="1"/>
</dbReference>
<keyword evidence="1" id="KW-0863">Zinc-finger</keyword>
<dbReference type="Proteomes" id="UP001302812">
    <property type="component" value="Unassembled WGS sequence"/>
</dbReference>
<keyword evidence="1" id="KW-0862">Zinc</keyword>
<dbReference type="GO" id="GO:0008270">
    <property type="term" value="F:zinc ion binding"/>
    <property type="evidence" value="ECO:0007669"/>
    <property type="project" value="UniProtKB-KW"/>
</dbReference>
<organism evidence="4 5">
    <name type="scientific">Canariomyces notabilis</name>
    <dbReference type="NCBI Taxonomy" id="2074819"/>
    <lineage>
        <taxon>Eukaryota</taxon>
        <taxon>Fungi</taxon>
        <taxon>Dikarya</taxon>
        <taxon>Ascomycota</taxon>
        <taxon>Pezizomycotina</taxon>
        <taxon>Sordariomycetes</taxon>
        <taxon>Sordariomycetidae</taxon>
        <taxon>Sordariales</taxon>
        <taxon>Chaetomiaceae</taxon>
        <taxon>Canariomyces</taxon>
    </lineage>
</organism>
<evidence type="ECO:0000259" key="3">
    <source>
        <dbReference type="PROSITE" id="PS50089"/>
    </source>
</evidence>
<reference evidence="4" key="2">
    <citation type="submission" date="2023-05" db="EMBL/GenBank/DDBJ databases">
        <authorList>
            <consortium name="Lawrence Berkeley National Laboratory"/>
            <person name="Steindorff A."/>
            <person name="Hensen N."/>
            <person name="Bonometti L."/>
            <person name="Westerberg I."/>
            <person name="Brannstrom I.O."/>
            <person name="Guillou S."/>
            <person name="Cros-Aarteil S."/>
            <person name="Calhoun S."/>
            <person name="Haridas S."/>
            <person name="Kuo A."/>
            <person name="Mondo S."/>
            <person name="Pangilinan J."/>
            <person name="Riley R."/>
            <person name="Labutti K."/>
            <person name="Andreopoulos B."/>
            <person name="Lipzen A."/>
            <person name="Chen C."/>
            <person name="Yanf M."/>
            <person name="Daum C."/>
            <person name="Ng V."/>
            <person name="Clum A."/>
            <person name="Ohm R."/>
            <person name="Martin F."/>
            <person name="Silar P."/>
            <person name="Natvig D."/>
            <person name="Lalanne C."/>
            <person name="Gautier V."/>
            <person name="Ament-Velasquez S.L."/>
            <person name="Kruys A."/>
            <person name="Hutchinson M.I."/>
            <person name="Powell A.J."/>
            <person name="Barry K."/>
            <person name="Miller A.N."/>
            <person name="Grigoriev I.V."/>
            <person name="Debuchy R."/>
            <person name="Gladieux P."/>
            <person name="Thoren M.H."/>
            <person name="Johannesson H."/>
        </authorList>
    </citation>
    <scope>NUCLEOTIDE SEQUENCE</scope>
    <source>
        <strain evidence="4">CBS 508.74</strain>
    </source>
</reference>
<accession>A0AAN6TE96</accession>
<keyword evidence="5" id="KW-1185">Reference proteome</keyword>
<protein>
    <recommendedName>
        <fullName evidence="3">RING-type domain-containing protein</fullName>
    </recommendedName>
</protein>
<comment type="caution">
    <text evidence="4">The sequence shown here is derived from an EMBL/GenBank/DDBJ whole genome shotgun (WGS) entry which is preliminary data.</text>
</comment>
<evidence type="ECO:0000256" key="2">
    <source>
        <dbReference type="SAM" id="MobiDB-lite"/>
    </source>
</evidence>
<feature type="domain" description="RING-type" evidence="3">
    <location>
        <begin position="138"/>
        <end position="204"/>
    </location>
</feature>
<dbReference type="InterPro" id="IPR013083">
    <property type="entry name" value="Znf_RING/FYVE/PHD"/>
</dbReference>
<reference evidence="4" key="1">
    <citation type="journal article" date="2023" name="Mol. Phylogenet. Evol.">
        <title>Genome-scale phylogeny and comparative genomics of the fungal order Sordariales.</title>
        <authorList>
            <person name="Hensen N."/>
            <person name="Bonometti L."/>
            <person name="Westerberg I."/>
            <person name="Brannstrom I.O."/>
            <person name="Guillou S."/>
            <person name="Cros-Aarteil S."/>
            <person name="Calhoun S."/>
            <person name="Haridas S."/>
            <person name="Kuo A."/>
            <person name="Mondo S."/>
            <person name="Pangilinan J."/>
            <person name="Riley R."/>
            <person name="LaButti K."/>
            <person name="Andreopoulos B."/>
            <person name="Lipzen A."/>
            <person name="Chen C."/>
            <person name="Yan M."/>
            <person name="Daum C."/>
            <person name="Ng V."/>
            <person name="Clum A."/>
            <person name="Steindorff A."/>
            <person name="Ohm R.A."/>
            <person name="Martin F."/>
            <person name="Silar P."/>
            <person name="Natvig D.O."/>
            <person name="Lalanne C."/>
            <person name="Gautier V."/>
            <person name="Ament-Velasquez S.L."/>
            <person name="Kruys A."/>
            <person name="Hutchinson M.I."/>
            <person name="Powell A.J."/>
            <person name="Barry K."/>
            <person name="Miller A.N."/>
            <person name="Grigoriev I.V."/>
            <person name="Debuchy R."/>
            <person name="Gladieux P."/>
            <person name="Hiltunen Thoren M."/>
            <person name="Johannesson H."/>
        </authorList>
    </citation>
    <scope>NUCLEOTIDE SEQUENCE</scope>
    <source>
        <strain evidence="4">CBS 508.74</strain>
    </source>
</reference>
<keyword evidence="1" id="KW-0479">Metal-binding</keyword>
<feature type="region of interest" description="Disordered" evidence="2">
    <location>
        <begin position="37"/>
        <end position="111"/>
    </location>
</feature>
<dbReference type="GeneID" id="89943297"/>
<evidence type="ECO:0000256" key="1">
    <source>
        <dbReference type="PROSITE-ProRule" id="PRU00175"/>
    </source>
</evidence>
<dbReference type="SUPFAM" id="SSF57850">
    <property type="entry name" value="RING/U-box"/>
    <property type="match status" value="1"/>
</dbReference>
<feature type="compositionally biased region" description="Acidic residues" evidence="2">
    <location>
        <begin position="58"/>
        <end position="70"/>
    </location>
</feature>
<feature type="compositionally biased region" description="Basic and acidic residues" evidence="2">
    <location>
        <begin position="92"/>
        <end position="102"/>
    </location>
</feature>
<feature type="compositionally biased region" description="Low complexity" evidence="2">
    <location>
        <begin position="71"/>
        <end position="91"/>
    </location>
</feature>
<dbReference type="Gene3D" id="3.30.40.10">
    <property type="entry name" value="Zinc/RING finger domain, C3HC4 (zinc finger)"/>
    <property type="match status" value="1"/>
</dbReference>
<proteinExistence type="predicted"/>
<feature type="compositionally biased region" description="Basic residues" evidence="2">
    <location>
        <begin position="1"/>
        <end position="17"/>
    </location>
</feature>
<name>A0AAN6TE96_9PEZI</name>
<dbReference type="RefSeq" id="XP_064670295.1">
    <property type="nucleotide sequence ID" value="XM_064819171.1"/>
</dbReference>
<feature type="region of interest" description="Disordered" evidence="2">
    <location>
        <begin position="1"/>
        <end position="24"/>
    </location>
</feature>
<dbReference type="AlphaFoldDB" id="A0AAN6TE96"/>